<keyword evidence="5" id="KW-0539">Nucleus</keyword>
<dbReference type="InterPro" id="IPR051027">
    <property type="entry name" value="bZIP_transcription_factors"/>
</dbReference>
<evidence type="ECO:0000313" key="11">
    <source>
        <dbReference type="EMBL" id="RMX48780.1"/>
    </source>
</evidence>
<dbReference type="InterPro" id="IPR004827">
    <property type="entry name" value="bZIP"/>
</dbReference>
<feature type="coiled-coil region" evidence="7">
    <location>
        <begin position="347"/>
        <end position="381"/>
    </location>
</feature>
<sequence length="465" mass="50707">MKKEGFKMEDSDDKPFQCTTPGCGQRFANNDHLERHKQKHQLTLKFGSLKGTDLTVADQTPTPTRFLRNCEEEGLFEDLENPFDQDFKRATDQVPNIEPPNSSTSHSSAQLSDHNQASLASNGAPTPTVIVIEEAESKLQLTPPVQNNTTTDTKKVVISAAPVSVLVRVPPHIPPAIPASIAAPDAQVPPALPVPSHLHSRLNSSSSSMPIPSIPTPAIVSSPSASSPPSFMGSAKQVPNIERLKEQLKMHQAAQSNNIIHRAMTEAVDMVTSQHNGLPVSPANHINHQQTTVVTSNSPQDTKKMSGASKRPRRTQDELDPDERRKRFLERNRAAATRCREKRKIWVQQLEKKADDLSNTNAHLQSEITLLRTEVAQLKSLLLAHKDCPVTIAQQRNAQMLNHQVGEQTNGVLTNNSHGTDAASAEDVATSALTQMAHRATLELENLAATTMSSVITTNTNPIGV</sequence>
<evidence type="ECO:0000256" key="3">
    <source>
        <dbReference type="ARBA" id="ARBA00023125"/>
    </source>
</evidence>
<dbReference type="PROSITE" id="PS50217">
    <property type="entry name" value="BZIP"/>
    <property type="match status" value="1"/>
</dbReference>
<keyword evidence="3" id="KW-0238">DNA-binding</keyword>
<keyword evidence="2" id="KW-0805">Transcription regulation</keyword>
<gene>
    <name evidence="11" type="ORF">pdam_00001511</name>
</gene>
<feature type="compositionally biased region" description="Polar residues" evidence="8">
    <location>
        <begin position="291"/>
        <end position="300"/>
    </location>
</feature>
<dbReference type="GO" id="GO:0003700">
    <property type="term" value="F:DNA-binding transcription factor activity"/>
    <property type="evidence" value="ECO:0007669"/>
    <property type="project" value="InterPro"/>
</dbReference>
<dbReference type="GO" id="GO:0008270">
    <property type="term" value="F:zinc ion binding"/>
    <property type="evidence" value="ECO:0007669"/>
    <property type="project" value="UniProtKB-KW"/>
</dbReference>
<evidence type="ECO:0000259" key="10">
    <source>
        <dbReference type="PROSITE" id="PS50217"/>
    </source>
</evidence>
<dbReference type="SMART" id="SM00338">
    <property type="entry name" value="BRLZ"/>
    <property type="match status" value="1"/>
</dbReference>
<dbReference type="OrthoDB" id="295274at2759"/>
<feature type="region of interest" description="Disordered" evidence="8">
    <location>
        <begin position="291"/>
        <end position="331"/>
    </location>
</feature>
<evidence type="ECO:0000256" key="6">
    <source>
        <dbReference type="PROSITE-ProRule" id="PRU00042"/>
    </source>
</evidence>
<dbReference type="InterPro" id="IPR046347">
    <property type="entry name" value="bZIP_sf"/>
</dbReference>
<feature type="domain" description="C2H2-type" evidence="9">
    <location>
        <begin position="16"/>
        <end position="40"/>
    </location>
</feature>
<name>A0A3M6U526_POCDA</name>
<evidence type="ECO:0000256" key="4">
    <source>
        <dbReference type="ARBA" id="ARBA00023163"/>
    </source>
</evidence>
<keyword evidence="4" id="KW-0804">Transcription</keyword>
<comment type="caution">
    <text evidence="11">The sequence shown here is derived from an EMBL/GenBank/DDBJ whole genome shotgun (WGS) entry which is preliminary data.</text>
</comment>
<evidence type="ECO:0000256" key="2">
    <source>
        <dbReference type="ARBA" id="ARBA00023015"/>
    </source>
</evidence>
<dbReference type="AlphaFoldDB" id="A0A3M6U526"/>
<dbReference type="GO" id="GO:0003677">
    <property type="term" value="F:DNA binding"/>
    <property type="evidence" value="ECO:0007669"/>
    <property type="project" value="UniProtKB-KW"/>
</dbReference>
<evidence type="ECO:0000313" key="12">
    <source>
        <dbReference type="Proteomes" id="UP000275408"/>
    </source>
</evidence>
<dbReference type="GO" id="GO:0005634">
    <property type="term" value="C:nucleus"/>
    <property type="evidence" value="ECO:0007669"/>
    <property type="project" value="UniProtKB-SubCell"/>
</dbReference>
<dbReference type="STRING" id="46731.A0A3M6U526"/>
<evidence type="ECO:0000256" key="1">
    <source>
        <dbReference type="ARBA" id="ARBA00004123"/>
    </source>
</evidence>
<dbReference type="SUPFAM" id="SSF57959">
    <property type="entry name" value="Leucine zipper domain"/>
    <property type="match status" value="1"/>
</dbReference>
<dbReference type="Pfam" id="PF00170">
    <property type="entry name" value="bZIP_1"/>
    <property type="match status" value="1"/>
</dbReference>
<dbReference type="PROSITE" id="PS00036">
    <property type="entry name" value="BZIP_BASIC"/>
    <property type="match status" value="1"/>
</dbReference>
<feature type="region of interest" description="Disordered" evidence="8">
    <location>
        <begin position="92"/>
        <end position="123"/>
    </location>
</feature>
<dbReference type="EMBL" id="RCHS01002239">
    <property type="protein sequence ID" value="RMX48780.1"/>
    <property type="molecule type" value="Genomic_DNA"/>
</dbReference>
<dbReference type="PROSITE" id="PS50157">
    <property type="entry name" value="ZINC_FINGER_C2H2_2"/>
    <property type="match status" value="1"/>
</dbReference>
<evidence type="ECO:0000256" key="5">
    <source>
        <dbReference type="ARBA" id="ARBA00023242"/>
    </source>
</evidence>
<dbReference type="Gene3D" id="1.20.5.170">
    <property type="match status" value="1"/>
</dbReference>
<keyword evidence="12" id="KW-1185">Reference proteome</keyword>
<reference evidence="11 12" key="1">
    <citation type="journal article" date="2018" name="Sci. Rep.">
        <title>Comparative analysis of the Pocillopora damicornis genome highlights role of immune system in coral evolution.</title>
        <authorList>
            <person name="Cunning R."/>
            <person name="Bay R.A."/>
            <person name="Gillette P."/>
            <person name="Baker A.C."/>
            <person name="Traylor-Knowles N."/>
        </authorList>
    </citation>
    <scope>NUCLEOTIDE SEQUENCE [LARGE SCALE GENOMIC DNA]</scope>
    <source>
        <strain evidence="11">RSMAS</strain>
        <tissue evidence="11">Whole animal</tissue>
    </source>
</reference>
<dbReference type="SMART" id="SM00355">
    <property type="entry name" value="ZnF_C2H2"/>
    <property type="match status" value="1"/>
</dbReference>
<feature type="region of interest" description="Disordered" evidence="8">
    <location>
        <begin position="1"/>
        <end position="23"/>
    </location>
</feature>
<keyword evidence="6" id="KW-0862">Zinc</keyword>
<keyword evidence="7" id="KW-0175">Coiled coil</keyword>
<dbReference type="PROSITE" id="PS00028">
    <property type="entry name" value="ZINC_FINGER_C2H2_1"/>
    <property type="match status" value="1"/>
</dbReference>
<dbReference type="InterPro" id="IPR036236">
    <property type="entry name" value="Znf_C2H2_sf"/>
</dbReference>
<accession>A0A3M6U526</accession>
<evidence type="ECO:0008006" key="13">
    <source>
        <dbReference type="Google" id="ProtNLM"/>
    </source>
</evidence>
<dbReference type="PANTHER" id="PTHR19304">
    <property type="entry name" value="CYCLIC-AMP RESPONSE ELEMENT BINDING PROTEIN"/>
    <property type="match status" value="1"/>
</dbReference>
<evidence type="ECO:0000256" key="7">
    <source>
        <dbReference type="SAM" id="Coils"/>
    </source>
</evidence>
<organism evidence="11 12">
    <name type="scientific">Pocillopora damicornis</name>
    <name type="common">Cauliflower coral</name>
    <name type="synonym">Millepora damicornis</name>
    <dbReference type="NCBI Taxonomy" id="46731"/>
    <lineage>
        <taxon>Eukaryota</taxon>
        <taxon>Metazoa</taxon>
        <taxon>Cnidaria</taxon>
        <taxon>Anthozoa</taxon>
        <taxon>Hexacorallia</taxon>
        <taxon>Scleractinia</taxon>
        <taxon>Astrocoeniina</taxon>
        <taxon>Pocilloporidae</taxon>
        <taxon>Pocillopora</taxon>
    </lineage>
</organism>
<evidence type="ECO:0000256" key="8">
    <source>
        <dbReference type="SAM" id="MobiDB-lite"/>
    </source>
</evidence>
<proteinExistence type="predicted"/>
<evidence type="ECO:0000259" key="9">
    <source>
        <dbReference type="PROSITE" id="PS50157"/>
    </source>
</evidence>
<dbReference type="Gene3D" id="3.30.160.60">
    <property type="entry name" value="Classic Zinc Finger"/>
    <property type="match status" value="1"/>
</dbReference>
<dbReference type="CDD" id="cd14687">
    <property type="entry name" value="bZIP_ATF2"/>
    <property type="match status" value="1"/>
</dbReference>
<feature type="compositionally biased region" description="Basic and acidic residues" evidence="8">
    <location>
        <begin position="1"/>
        <end position="15"/>
    </location>
</feature>
<feature type="compositionally biased region" description="Basic and acidic residues" evidence="8">
    <location>
        <begin position="314"/>
        <end position="331"/>
    </location>
</feature>
<dbReference type="Proteomes" id="UP000275408">
    <property type="component" value="Unassembled WGS sequence"/>
</dbReference>
<feature type="compositionally biased region" description="Polar residues" evidence="8">
    <location>
        <begin position="99"/>
        <end position="123"/>
    </location>
</feature>
<protein>
    <recommendedName>
        <fullName evidence="13">Cyclic AMP-dependent transcription factor ATF-2</fullName>
    </recommendedName>
</protein>
<keyword evidence="6" id="KW-0479">Metal-binding</keyword>
<dbReference type="SUPFAM" id="SSF57667">
    <property type="entry name" value="beta-beta-alpha zinc fingers"/>
    <property type="match status" value="1"/>
</dbReference>
<comment type="subcellular location">
    <subcellularLocation>
        <location evidence="1">Nucleus</location>
    </subcellularLocation>
</comment>
<dbReference type="FunFam" id="1.20.5.170:FF:000010">
    <property type="entry name" value="Cyclic AMP-dependent transcription factor ATF-2"/>
    <property type="match status" value="1"/>
</dbReference>
<keyword evidence="6" id="KW-0863">Zinc-finger</keyword>
<dbReference type="InterPro" id="IPR013087">
    <property type="entry name" value="Znf_C2H2_type"/>
</dbReference>
<feature type="domain" description="BZIP" evidence="10">
    <location>
        <begin position="322"/>
        <end position="385"/>
    </location>
</feature>